<dbReference type="InterPro" id="IPR008978">
    <property type="entry name" value="HSP20-like_chaperone"/>
</dbReference>
<dbReference type="OMA" id="KCWFNVT"/>
<keyword evidence="5" id="KW-1185">Reference proteome</keyword>
<dbReference type="EMBL" id="CVMV01000033">
    <property type="protein sequence ID" value="CRG95363.1"/>
    <property type="molecule type" value="Genomic_DNA"/>
</dbReference>
<comment type="caution">
    <text evidence="4">The sequence shown here is derived from an EMBL/GenBank/DDBJ whole genome shotgun (WGS) entry which is preliminary data.</text>
</comment>
<proteinExistence type="predicted"/>
<dbReference type="SUPFAM" id="SSF49764">
    <property type="entry name" value="HSP20-like chaperones"/>
    <property type="match status" value="1"/>
</dbReference>
<dbReference type="VEuPathDB" id="PlasmoDB:PGAL8A_00013200"/>
<gene>
    <name evidence="4" type="ORF">PGAL8A_00013200</name>
</gene>
<evidence type="ECO:0000256" key="1">
    <source>
        <dbReference type="SAM" id="MobiDB-lite"/>
    </source>
</evidence>
<dbReference type="RefSeq" id="XP_028528174.1">
    <property type="nucleotide sequence ID" value="XM_028671530.1"/>
</dbReference>
<evidence type="ECO:0000313" key="5">
    <source>
        <dbReference type="Proteomes" id="UP000220797"/>
    </source>
</evidence>
<reference evidence="4" key="1">
    <citation type="submission" date="2015-04" db="EMBL/GenBank/DDBJ databases">
        <authorList>
            <consortium name="Pathogen Informatics"/>
        </authorList>
    </citation>
    <scope>NUCLEOTIDE SEQUENCE [LARGE SCALE GENOMIC DNA]</scope>
    <source>
        <strain evidence="4">8A</strain>
    </source>
</reference>
<feature type="domain" description="CS" evidence="3">
    <location>
        <begin position="103"/>
        <end position="204"/>
    </location>
</feature>
<keyword evidence="2" id="KW-0732">Signal</keyword>
<evidence type="ECO:0000256" key="2">
    <source>
        <dbReference type="SAM" id="SignalP"/>
    </source>
</evidence>
<dbReference type="Gene3D" id="2.60.40.790">
    <property type="match status" value="1"/>
</dbReference>
<dbReference type="InterPro" id="IPR007052">
    <property type="entry name" value="CS_dom"/>
</dbReference>
<feature type="compositionally biased region" description="Basic and acidic residues" evidence="1">
    <location>
        <begin position="333"/>
        <end position="355"/>
    </location>
</feature>
<evidence type="ECO:0000259" key="3">
    <source>
        <dbReference type="PROSITE" id="PS51203"/>
    </source>
</evidence>
<name>A0A1J1GS88_PLAGA</name>
<feature type="chain" id="PRO_5012927144" evidence="2">
    <location>
        <begin position="21"/>
        <end position="355"/>
    </location>
</feature>
<dbReference type="PROSITE" id="PS51203">
    <property type="entry name" value="CS"/>
    <property type="match status" value="1"/>
</dbReference>
<accession>A0A1J1GS88</accession>
<feature type="signal peptide" evidence="2">
    <location>
        <begin position="1"/>
        <end position="20"/>
    </location>
</feature>
<feature type="compositionally biased region" description="Basic and acidic residues" evidence="1">
    <location>
        <begin position="253"/>
        <end position="297"/>
    </location>
</feature>
<feature type="region of interest" description="Disordered" evidence="1">
    <location>
        <begin position="253"/>
        <end position="355"/>
    </location>
</feature>
<dbReference type="OrthoDB" id="1564555at2759"/>
<feature type="compositionally biased region" description="Acidic residues" evidence="1">
    <location>
        <begin position="298"/>
        <end position="328"/>
    </location>
</feature>
<evidence type="ECO:0000313" key="4">
    <source>
        <dbReference type="EMBL" id="CRG95363.1"/>
    </source>
</evidence>
<sequence length="355" mass="42375">MFFFCFFVIYIFILFNVVFSKLNYQNEQMASAFFESHKNYIVTKEDIIDGIEKCWFNVSEYLINESIKQEKDFSNDIKATINTLKQKLDQLVTVSYSNKKIDTVNASFQWAQSPENIFLNIKFSHRWSSPGALKVKNEEIISNKNHFSFSAFSNDSNSLTKKYIVDLTLLHNIIESETKYNFASVGKVVVTLKKEKKKIWNRLLLSKEKIPNMHVWWDMKEKYHGSIQDFLKEEEKKKKKYLEKKRNEKLENVEKENTTELKVENNKIDENGNNNEEKDTLIENKYENEQRDGKKDDEDGEYKEEYDDDEEENENYEEYEDYEIENDINEMSLNEKDLENTESTKKEDIKKDDEL</sequence>
<dbReference type="AlphaFoldDB" id="A0A1J1GS88"/>
<dbReference type="GeneID" id="39728654"/>
<protein>
    <submittedName>
        <fullName evidence="4">Co-chaperone p23, putative</fullName>
    </submittedName>
</protein>
<dbReference type="Proteomes" id="UP000220797">
    <property type="component" value="Unassembled WGS sequence"/>
</dbReference>
<organism evidence="4 5">
    <name type="scientific">Plasmodium gallinaceum</name>
    <dbReference type="NCBI Taxonomy" id="5849"/>
    <lineage>
        <taxon>Eukaryota</taxon>
        <taxon>Sar</taxon>
        <taxon>Alveolata</taxon>
        <taxon>Apicomplexa</taxon>
        <taxon>Aconoidasida</taxon>
        <taxon>Haemosporida</taxon>
        <taxon>Plasmodiidae</taxon>
        <taxon>Plasmodium</taxon>
        <taxon>Plasmodium (Haemamoeba)</taxon>
    </lineage>
</organism>